<keyword evidence="5 13" id="KW-0547">Nucleotide-binding</keyword>
<name>A0A011VT77_RUMAL</name>
<dbReference type="FunFam" id="3.30.54.20:FF:000001">
    <property type="entry name" value="Alanine--tRNA ligase"/>
    <property type="match status" value="1"/>
</dbReference>
<feature type="domain" description="Alanyl-transfer RNA synthetases family profile" evidence="15">
    <location>
        <begin position="4"/>
        <end position="716"/>
    </location>
</feature>
<keyword evidence="13" id="KW-0963">Cytoplasm</keyword>
<evidence type="ECO:0000313" key="17">
    <source>
        <dbReference type="Proteomes" id="UP000021369"/>
    </source>
</evidence>
<gene>
    <name evidence="13" type="primary">alaS</name>
    <name evidence="16" type="ORF">RASY3_16095</name>
</gene>
<dbReference type="InterPro" id="IPR009000">
    <property type="entry name" value="Transl_B-barrel_sf"/>
</dbReference>
<keyword evidence="4 13" id="KW-0479">Metal-binding</keyword>
<dbReference type="Gene3D" id="2.40.30.130">
    <property type="match status" value="1"/>
</dbReference>
<feature type="binding site" evidence="13">
    <location>
        <position position="677"/>
    </location>
    <ligand>
        <name>Zn(2+)</name>
        <dbReference type="ChEBI" id="CHEBI:29105"/>
    </ligand>
</feature>
<keyword evidence="9 13" id="KW-0648">Protein biosynthesis</keyword>
<evidence type="ECO:0000256" key="12">
    <source>
        <dbReference type="ARBA" id="ARBA00048300"/>
    </source>
</evidence>
<dbReference type="SUPFAM" id="SSF101353">
    <property type="entry name" value="Putative anticodon-binding domain of alanyl-tRNA synthetase (AlaRS)"/>
    <property type="match status" value="1"/>
</dbReference>
<feature type="binding site" evidence="13">
    <location>
        <position position="567"/>
    </location>
    <ligand>
        <name>Zn(2+)</name>
        <dbReference type="ChEBI" id="CHEBI:29105"/>
    </ligand>
</feature>
<dbReference type="SUPFAM" id="SSF55186">
    <property type="entry name" value="ThrRS/AlaRS common domain"/>
    <property type="match status" value="1"/>
</dbReference>
<evidence type="ECO:0000256" key="4">
    <source>
        <dbReference type="ARBA" id="ARBA00022723"/>
    </source>
</evidence>
<dbReference type="Gene3D" id="3.30.930.10">
    <property type="entry name" value="Bira Bifunctional Protein, Domain 2"/>
    <property type="match status" value="1"/>
</dbReference>
<keyword evidence="2 13" id="KW-0820">tRNA-binding</keyword>
<dbReference type="Pfam" id="PF01411">
    <property type="entry name" value="tRNA-synt_2c"/>
    <property type="match status" value="1"/>
</dbReference>
<dbReference type="GO" id="GO:0016740">
    <property type="term" value="F:transferase activity"/>
    <property type="evidence" value="ECO:0007669"/>
    <property type="project" value="UniProtKB-ARBA"/>
</dbReference>
<keyword evidence="6 13" id="KW-0862">Zinc</keyword>
<reference evidence="16 17" key="1">
    <citation type="submission" date="2013-06" db="EMBL/GenBank/DDBJ databases">
        <title>Rumen cellulosomics: divergent fiber-degrading strategies revealed by comparative genome-wide analysis of six Ruminococcal strains.</title>
        <authorList>
            <person name="Dassa B."/>
            <person name="Borovok I."/>
            <person name="Lamed R."/>
            <person name="Flint H."/>
            <person name="Yeoman C.J."/>
            <person name="White B."/>
            <person name="Bayer E.A."/>
        </authorList>
    </citation>
    <scope>NUCLEOTIDE SEQUENCE [LARGE SCALE GENOMIC DNA]</scope>
    <source>
        <strain evidence="16 17">SY3</strain>
    </source>
</reference>
<comment type="domain">
    <text evidence="13">Consists of three domains; the N-terminal catalytic domain, the editing domain and the C-terminal C-Ala domain. The editing domain removes incorrectly charged amino acids, while the C-Ala domain, along with tRNA(Ala), serves as a bridge to cooperatively bring together the editing and aminoacylation centers thus stimulating deacylation of misacylated tRNAs.</text>
</comment>
<evidence type="ECO:0000256" key="5">
    <source>
        <dbReference type="ARBA" id="ARBA00022741"/>
    </source>
</evidence>
<dbReference type="Gene3D" id="3.30.980.10">
    <property type="entry name" value="Threonyl-trna Synthetase, Chain A, domain 2"/>
    <property type="match status" value="1"/>
</dbReference>
<dbReference type="FunFam" id="3.30.980.10:FF:000004">
    <property type="entry name" value="Alanine--tRNA ligase, cytoplasmic"/>
    <property type="match status" value="1"/>
</dbReference>
<dbReference type="Gene3D" id="3.30.54.20">
    <property type="match status" value="1"/>
</dbReference>
<dbReference type="GO" id="GO:0008270">
    <property type="term" value="F:zinc ion binding"/>
    <property type="evidence" value="ECO:0007669"/>
    <property type="project" value="UniProtKB-UniRule"/>
</dbReference>
<dbReference type="InterPro" id="IPR018163">
    <property type="entry name" value="Thr/Ala-tRNA-synth_IIc_edit"/>
</dbReference>
<proteinExistence type="inferred from homology"/>
<dbReference type="InterPro" id="IPR003156">
    <property type="entry name" value="DHHA1_dom"/>
</dbReference>
<evidence type="ECO:0000256" key="11">
    <source>
        <dbReference type="ARBA" id="ARBA00024779"/>
    </source>
</evidence>
<dbReference type="GO" id="GO:0006419">
    <property type="term" value="P:alanyl-tRNA aminoacylation"/>
    <property type="evidence" value="ECO:0007669"/>
    <property type="project" value="UniProtKB-UniRule"/>
</dbReference>
<evidence type="ECO:0000259" key="15">
    <source>
        <dbReference type="PROSITE" id="PS50860"/>
    </source>
</evidence>
<dbReference type="InterPro" id="IPR018165">
    <property type="entry name" value="Ala-tRNA-synth_IIc_core"/>
</dbReference>
<comment type="subcellular location">
    <subcellularLocation>
        <location evidence="13">Cytoplasm</location>
    </subcellularLocation>
</comment>
<keyword evidence="17" id="KW-1185">Reference proteome</keyword>
<comment type="caution">
    <text evidence="16">The sequence shown here is derived from an EMBL/GenBank/DDBJ whole genome shotgun (WGS) entry which is preliminary data.</text>
</comment>
<comment type="catalytic activity">
    <reaction evidence="12 13">
        <text>tRNA(Ala) + L-alanine + ATP = L-alanyl-tRNA(Ala) + AMP + diphosphate</text>
        <dbReference type="Rhea" id="RHEA:12540"/>
        <dbReference type="Rhea" id="RHEA-COMP:9657"/>
        <dbReference type="Rhea" id="RHEA-COMP:9923"/>
        <dbReference type="ChEBI" id="CHEBI:30616"/>
        <dbReference type="ChEBI" id="CHEBI:33019"/>
        <dbReference type="ChEBI" id="CHEBI:57972"/>
        <dbReference type="ChEBI" id="CHEBI:78442"/>
        <dbReference type="ChEBI" id="CHEBI:78497"/>
        <dbReference type="ChEBI" id="CHEBI:456215"/>
        <dbReference type="EC" id="6.1.1.7"/>
    </reaction>
</comment>
<dbReference type="Proteomes" id="UP000021369">
    <property type="component" value="Unassembled WGS sequence"/>
</dbReference>
<dbReference type="InterPro" id="IPR045864">
    <property type="entry name" value="aa-tRNA-synth_II/BPL/LPL"/>
</dbReference>
<evidence type="ECO:0000256" key="7">
    <source>
        <dbReference type="ARBA" id="ARBA00022840"/>
    </source>
</evidence>
<dbReference type="GO" id="GO:0000049">
    <property type="term" value="F:tRNA binding"/>
    <property type="evidence" value="ECO:0007669"/>
    <property type="project" value="UniProtKB-KW"/>
</dbReference>
<comment type="similarity">
    <text evidence="1 13">Belongs to the class-II aminoacyl-tRNA synthetase family.</text>
</comment>
<evidence type="ECO:0000256" key="2">
    <source>
        <dbReference type="ARBA" id="ARBA00022555"/>
    </source>
</evidence>
<dbReference type="InterPro" id="IPR050058">
    <property type="entry name" value="Ala-tRNA_ligase"/>
</dbReference>
<dbReference type="GO" id="GO:0140096">
    <property type="term" value="F:catalytic activity, acting on a protein"/>
    <property type="evidence" value="ECO:0007669"/>
    <property type="project" value="UniProtKB-ARBA"/>
</dbReference>
<dbReference type="CDD" id="cd00673">
    <property type="entry name" value="AlaRS_core"/>
    <property type="match status" value="1"/>
</dbReference>
<dbReference type="InterPro" id="IPR012947">
    <property type="entry name" value="tRNA_SAD"/>
</dbReference>
<dbReference type="EMBL" id="JEOB01000004">
    <property type="protein sequence ID" value="EXM37838.1"/>
    <property type="molecule type" value="Genomic_DNA"/>
</dbReference>
<dbReference type="HAMAP" id="MF_00036_B">
    <property type="entry name" value="Ala_tRNA_synth_B"/>
    <property type="match status" value="1"/>
</dbReference>
<dbReference type="SMART" id="SM00863">
    <property type="entry name" value="tRNA_SAD"/>
    <property type="match status" value="1"/>
</dbReference>
<dbReference type="GO" id="GO:0004813">
    <property type="term" value="F:alanine-tRNA ligase activity"/>
    <property type="evidence" value="ECO:0007669"/>
    <property type="project" value="UniProtKB-UniRule"/>
</dbReference>
<evidence type="ECO:0000256" key="6">
    <source>
        <dbReference type="ARBA" id="ARBA00022833"/>
    </source>
</evidence>
<organism evidence="16 17">
    <name type="scientific">Ruminococcus albus SY3</name>
    <dbReference type="NCBI Taxonomy" id="1341156"/>
    <lineage>
        <taxon>Bacteria</taxon>
        <taxon>Bacillati</taxon>
        <taxon>Bacillota</taxon>
        <taxon>Clostridia</taxon>
        <taxon>Eubacteriales</taxon>
        <taxon>Oscillospiraceae</taxon>
        <taxon>Ruminococcus</taxon>
    </lineage>
</organism>
<comment type="cofactor">
    <cofactor evidence="13">
        <name>Zn(2+)</name>
        <dbReference type="ChEBI" id="CHEBI:29105"/>
    </cofactor>
    <text evidence="13">Binds 1 zinc ion per subunit.</text>
</comment>
<evidence type="ECO:0000256" key="9">
    <source>
        <dbReference type="ARBA" id="ARBA00022917"/>
    </source>
</evidence>
<comment type="function">
    <text evidence="11 13">Catalyzes the attachment of alanine to tRNA(Ala) in a two-step reaction: alanine is first activated by ATP to form Ala-AMP and then transferred to the acceptor end of tRNA(Ala). Also edits incorrectly charged Ser-tRNA(Ala) and Gly-tRNA(Ala) via its editing domain.</text>
</comment>
<dbReference type="FunFam" id="3.30.930.10:FF:000004">
    <property type="entry name" value="Alanine--tRNA ligase"/>
    <property type="match status" value="1"/>
</dbReference>
<dbReference type="FunFam" id="3.10.310.40:FF:000001">
    <property type="entry name" value="Alanine--tRNA ligase"/>
    <property type="match status" value="1"/>
</dbReference>
<dbReference type="InterPro" id="IPR018162">
    <property type="entry name" value="Ala-tRNA-ligase_IIc_anticod-bd"/>
</dbReference>
<evidence type="ECO:0000256" key="14">
    <source>
        <dbReference type="SAM" id="Coils"/>
    </source>
</evidence>
<dbReference type="InterPro" id="IPR002318">
    <property type="entry name" value="Ala-tRNA-lgiase_IIc"/>
</dbReference>
<evidence type="ECO:0000256" key="8">
    <source>
        <dbReference type="ARBA" id="ARBA00022884"/>
    </source>
</evidence>
<evidence type="ECO:0000256" key="1">
    <source>
        <dbReference type="ARBA" id="ARBA00008226"/>
    </source>
</evidence>
<accession>A0A011VT77</accession>
<dbReference type="AlphaFoldDB" id="A0A011VT77"/>
<dbReference type="InterPro" id="IPR018164">
    <property type="entry name" value="Ala-tRNA-synth_IIc_N"/>
</dbReference>
<dbReference type="PRINTS" id="PR00980">
    <property type="entry name" value="TRNASYNTHALA"/>
</dbReference>
<evidence type="ECO:0000313" key="16">
    <source>
        <dbReference type="EMBL" id="EXM37838.1"/>
    </source>
</evidence>
<sequence>MEWTSLNDLRESYLKFFESKGCLRHKSYPLVPQNDKSLLLIVAGMAPLKPYFTGQEVPPRVRMTTCQKCIRTGDIENVGKTARHGTYFEMLGNFSFGDYFKKEAIAWAWEYVTEVLKLPLDRLHVSVYEDDDEAEKIWHEEIGVPMDHIVRMGKEDNFWEAGTDGPCGPCSEIYFDRGEKYGCGKPTCGVGCDCDRYMEFWNLVFTQFERHEDGTYTPLAQKNIDTGMGLERLAALMQGVDSIFDVDTVKAIRDHICKIAGCEYGAEYKKDVSIRVITDHIRAVTFLASDGVLPSNEGRGYVMRRLLRRAVRHGKLLGINGLFLKDLVKTVVDCNKCEYNELEEKFDYIVKVLTTEEQNFNSTIDRGMKILDEYIEKLQAEGKTMLDGESCFKLSDTYGFPLDLTREILEEKGLSADEEGYAVCMEKQRETARGARESQGYMGAEETVFHKIDKNVSTKFTGYDKTEDTGVISYLANDEDLIENAGVEDVVYIVPDQTCFYAESGGQSGDTGIVETATGKAEVLDTQKAVGGKFALKVKVTEGALTVGQKATFKVDKAKRLATMRNHSCAHLLQAALRTVLGDHVHQAGQLVDSQRLRFDFSHFEAMTNEEKAKVEALVNKYIFDALDITMEEMPIAEAQKLGAMALFGEKYGETVRVVTMGDKADAASIEFCGGTHLDNTSKIGLFKIISENSVASGVRRIEAVTGTGVLELLNSNIETINKASETLKLNNPAELVARCGAVMQEIKSLEKERDSLETSMANMRAKSVLENAVDVNGVSVATAQLTNIKPDVLRKMADELKAANDNVLVIMTTVNGDKGNIVAAAGKEAVAKGAHAGKIAGKIAALTNGKGGGRPDSAMAGVGDIALIGSALEKAAEVAGEFIK</sequence>
<dbReference type="Pfam" id="PF07973">
    <property type="entry name" value="tRNA_SAD"/>
    <property type="match status" value="1"/>
</dbReference>
<feature type="binding site" evidence="13">
    <location>
        <position position="673"/>
    </location>
    <ligand>
        <name>Zn(2+)</name>
        <dbReference type="ChEBI" id="CHEBI:29105"/>
    </ligand>
</feature>
<dbReference type="PATRIC" id="fig|1341156.4.peg.2818"/>
<dbReference type="RefSeq" id="WP_037289774.1">
    <property type="nucleotide sequence ID" value="NZ_JEOB01000004.1"/>
</dbReference>
<dbReference type="PANTHER" id="PTHR11777">
    <property type="entry name" value="ALANYL-TRNA SYNTHETASE"/>
    <property type="match status" value="1"/>
</dbReference>
<dbReference type="OrthoDB" id="9803884at2"/>
<evidence type="ECO:0000256" key="13">
    <source>
        <dbReference type="HAMAP-Rule" id="MF_00036"/>
    </source>
</evidence>
<keyword evidence="14" id="KW-0175">Coiled coil</keyword>
<feature type="binding site" evidence="13">
    <location>
        <position position="571"/>
    </location>
    <ligand>
        <name>Zn(2+)</name>
        <dbReference type="ChEBI" id="CHEBI:29105"/>
    </ligand>
</feature>
<dbReference type="GO" id="GO:0005829">
    <property type="term" value="C:cytosol"/>
    <property type="evidence" value="ECO:0007669"/>
    <property type="project" value="TreeGrafter"/>
</dbReference>
<feature type="coiled-coil region" evidence="14">
    <location>
        <begin position="711"/>
        <end position="767"/>
    </location>
</feature>
<dbReference type="EC" id="6.1.1.7" evidence="13"/>
<keyword evidence="10 13" id="KW-0030">Aminoacyl-tRNA synthetase</keyword>
<keyword evidence="3 13" id="KW-0436">Ligase</keyword>
<evidence type="ECO:0000256" key="10">
    <source>
        <dbReference type="ARBA" id="ARBA00023146"/>
    </source>
</evidence>
<dbReference type="NCBIfam" id="TIGR00344">
    <property type="entry name" value="alaS"/>
    <property type="match status" value="1"/>
</dbReference>
<keyword evidence="7 13" id="KW-0067">ATP-binding</keyword>
<dbReference type="Pfam" id="PF02272">
    <property type="entry name" value="DHHA1"/>
    <property type="match status" value="1"/>
</dbReference>
<dbReference type="Gene3D" id="3.10.310.40">
    <property type="match status" value="1"/>
</dbReference>
<keyword evidence="8 13" id="KW-0694">RNA-binding</keyword>
<protein>
    <recommendedName>
        <fullName evidence="13">Alanine--tRNA ligase</fullName>
        <ecNumber evidence="13">6.1.1.7</ecNumber>
    </recommendedName>
    <alternativeName>
        <fullName evidence="13">Alanyl-tRNA synthetase</fullName>
        <shortName evidence="13">AlaRS</shortName>
    </alternativeName>
</protein>
<dbReference type="SUPFAM" id="SSF55681">
    <property type="entry name" value="Class II aaRS and biotin synthetases"/>
    <property type="match status" value="1"/>
</dbReference>
<dbReference type="GO" id="GO:0005524">
    <property type="term" value="F:ATP binding"/>
    <property type="evidence" value="ECO:0007669"/>
    <property type="project" value="UniProtKB-UniRule"/>
</dbReference>
<dbReference type="PROSITE" id="PS50860">
    <property type="entry name" value="AA_TRNA_LIGASE_II_ALA"/>
    <property type="match status" value="1"/>
</dbReference>
<dbReference type="SUPFAM" id="SSF50447">
    <property type="entry name" value="Translation proteins"/>
    <property type="match status" value="1"/>
</dbReference>
<dbReference type="Gene3D" id="6.10.250.550">
    <property type="match status" value="1"/>
</dbReference>
<dbReference type="InterPro" id="IPR023033">
    <property type="entry name" value="Ala_tRNA_ligase_euk/bac"/>
</dbReference>
<evidence type="ECO:0000256" key="3">
    <source>
        <dbReference type="ARBA" id="ARBA00022598"/>
    </source>
</evidence>
<dbReference type="GO" id="GO:0002161">
    <property type="term" value="F:aminoacyl-tRNA deacylase activity"/>
    <property type="evidence" value="ECO:0007669"/>
    <property type="project" value="TreeGrafter"/>
</dbReference>
<dbReference type="PANTHER" id="PTHR11777:SF9">
    <property type="entry name" value="ALANINE--TRNA LIGASE, CYTOPLASMIC"/>
    <property type="match status" value="1"/>
</dbReference>